<reference evidence="2" key="1">
    <citation type="submission" date="2016-05" db="EMBL/GenBank/DDBJ databases">
        <title>Comparative genomics of biotechnologically important yeasts.</title>
        <authorList>
            <consortium name="DOE Joint Genome Institute"/>
            <person name="Riley R."/>
            <person name="Haridas S."/>
            <person name="Wolfe K.H."/>
            <person name="Lopes M.R."/>
            <person name="Hittinger C.T."/>
            <person name="Goker M."/>
            <person name="Salamov A."/>
            <person name="Wisecaver J."/>
            <person name="Long T.M."/>
            <person name="Aerts A.L."/>
            <person name="Barry K."/>
            <person name="Choi C."/>
            <person name="Clum A."/>
            <person name="Coughlan A.Y."/>
            <person name="Deshpande S."/>
            <person name="Douglass A.P."/>
            <person name="Hanson S.J."/>
            <person name="Klenk H.-P."/>
            <person name="Labutti K."/>
            <person name="Lapidus A."/>
            <person name="Lindquist E."/>
            <person name="Lipzen A."/>
            <person name="Meier-Kolthoff J.P."/>
            <person name="Ohm R.A."/>
            <person name="Otillar R.P."/>
            <person name="Pangilinan J."/>
            <person name="Peng Y."/>
            <person name="Rokas A."/>
            <person name="Rosa C.A."/>
            <person name="Scheuner C."/>
            <person name="Sibirny A.A."/>
            <person name="Slot J.C."/>
            <person name="Stielow J.B."/>
            <person name="Sun H."/>
            <person name="Kurtzman C.P."/>
            <person name="Blackwell M."/>
            <person name="Grigoriev I.V."/>
            <person name="Jeffries T.W."/>
        </authorList>
    </citation>
    <scope>NUCLEOTIDE SEQUENCE [LARGE SCALE GENOMIC DNA]</scope>
    <source>
        <strain evidence="2">NRRL Y-12698</strain>
    </source>
</reference>
<evidence type="ECO:0000313" key="1">
    <source>
        <dbReference type="EMBL" id="ODQ78936.1"/>
    </source>
</evidence>
<dbReference type="GeneID" id="30147282"/>
<keyword evidence="2" id="KW-1185">Reference proteome</keyword>
<dbReference type="EMBL" id="KV454434">
    <property type="protein sequence ID" value="ODQ78936.1"/>
    <property type="molecule type" value="Genomic_DNA"/>
</dbReference>
<dbReference type="Proteomes" id="UP000094336">
    <property type="component" value="Unassembled WGS sequence"/>
</dbReference>
<protein>
    <submittedName>
        <fullName evidence="1">Uncharacterized protein</fullName>
    </submittedName>
</protein>
<gene>
    <name evidence="1" type="ORF">BABINDRAFT_162593</name>
</gene>
<accession>A0A1E3QMJ7</accession>
<dbReference type="RefSeq" id="XP_018984264.1">
    <property type="nucleotide sequence ID" value="XM_019129429.1"/>
</dbReference>
<proteinExistence type="predicted"/>
<name>A0A1E3QMJ7_9ASCO</name>
<sequence length="97" mass="11205">MYTATFVSHLAIRMERRVLFHVRQLPAFDTYNTLNAEHLIGIRVKLPTCLYIMALIMHQSQAHASLMNMQEARSCKLQDTDHNYDFPAEVLIKNSLG</sequence>
<evidence type="ECO:0000313" key="2">
    <source>
        <dbReference type="Proteomes" id="UP000094336"/>
    </source>
</evidence>
<organism evidence="1 2">
    <name type="scientific">Babjeviella inositovora NRRL Y-12698</name>
    <dbReference type="NCBI Taxonomy" id="984486"/>
    <lineage>
        <taxon>Eukaryota</taxon>
        <taxon>Fungi</taxon>
        <taxon>Dikarya</taxon>
        <taxon>Ascomycota</taxon>
        <taxon>Saccharomycotina</taxon>
        <taxon>Pichiomycetes</taxon>
        <taxon>Serinales incertae sedis</taxon>
        <taxon>Babjeviella</taxon>
    </lineage>
</organism>
<dbReference type="AlphaFoldDB" id="A0A1E3QMJ7"/>